<proteinExistence type="predicted"/>
<feature type="signal peptide" evidence="1">
    <location>
        <begin position="1"/>
        <end position="20"/>
    </location>
</feature>
<feature type="chain" id="PRO_5020225871" description="DUF4861 domain-containing protein" evidence="1">
    <location>
        <begin position="21"/>
        <end position="323"/>
    </location>
</feature>
<dbReference type="OrthoDB" id="846806at2"/>
<dbReference type="KEGG" id="fsn:GS03_02399"/>
<dbReference type="Proteomes" id="UP000296862">
    <property type="component" value="Chromosome"/>
</dbReference>
<keyword evidence="1" id="KW-0732">Signal</keyword>
<gene>
    <name evidence="2" type="ORF">GS03_02399</name>
</gene>
<organism evidence="2 3">
    <name type="scientific">Flavobacterium sangjuense</name>
    <dbReference type="NCBI Taxonomy" id="2518177"/>
    <lineage>
        <taxon>Bacteria</taxon>
        <taxon>Pseudomonadati</taxon>
        <taxon>Bacteroidota</taxon>
        <taxon>Flavobacteriia</taxon>
        <taxon>Flavobacteriales</taxon>
        <taxon>Flavobacteriaceae</taxon>
        <taxon>Flavobacterium</taxon>
    </lineage>
</organism>
<dbReference type="AlphaFoldDB" id="A0A4P7PV62"/>
<dbReference type="RefSeq" id="WP_136152769.1">
    <property type="nucleotide sequence ID" value="NZ_CP038810.1"/>
</dbReference>
<dbReference type="EMBL" id="CP038810">
    <property type="protein sequence ID" value="QBZ98887.1"/>
    <property type="molecule type" value="Genomic_DNA"/>
</dbReference>
<dbReference type="Pfam" id="PF16153">
    <property type="entry name" value="DUF4861"/>
    <property type="match status" value="1"/>
</dbReference>
<reference evidence="2 3" key="1">
    <citation type="submission" date="2019-04" db="EMBL/GenBank/DDBJ databases">
        <title>Flavobacterium sp. GS03.</title>
        <authorList>
            <person name="Kim H."/>
        </authorList>
    </citation>
    <scope>NUCLEOTIDE SEQUENCE [LARGE SCALE GENOMIC DNA]</scope>
    <source>
        <strain evidence="2 3">GS03</strain>
    </source>
</reference>
<sequence length="323" mass="36341">MKTLKIVAAILLVSQLTANAQDKKVKKNNQTYAELSIKEGGTWTGQKYEGGTFKNVTSLKVPKSHWDHSFFIRYEGPGWESSKVGYRLYLDWRNCIDIFGKVTDTLVLSKVGQDGFESYHHMSPWGMDILKAGKSLGIGSIGRFDGKDVLHFKEVDSTFAKVENNAKCSSVTVKYDGWKTANDKINFESKLSIKPNERYTKHTIKASAKIEGICTGIVSFKEIPLVKKESANKKWAYIATYGKQTLAPVPDNLGMAIFYEVATVDKQTEGEFDHLLLFKPTTKPVSFYLLGAWEQEKDGIKTEAEFYNYLDAKLAVLNSKNKI</sequence>
<keyword evidence="3" id="KW-1185">Reference proteome</keyword>
<evidence type="ECO:0008006" key="4">
    <source>
        <dbReference type="Google" id="ProtNLM"/>
    </source>
</evidence>
<protein>
    <recommendedName>
        <fullName evidence="4">DUF4861 domain-containing protein</fullName>
    </recommendedName>
</protein>
<evidence type="ECO:0000256" key="1">
    <source>
        <dbReference type="SAM" id="SignalP"/>
    </source>
</evidence>
<accession>A0A4P7PV62</accession>
<evidence type="ECO:0000313" key="3">
    <source>
        <dbReference type="Proteomes" id="UP000296862"/>
    </source>
</evidence>
<evidence type="ECO:0000313" key="2">
    <source>
        <dbReference type="EMBL" id="QBZ98887.1"/>
    </source>
</evidence>
<name>A0A4P7PV62_9FLAO</name>
<dbReference type="InterPro" id="IPR032342">
    <property type="entry name" value="DUF4861"/>
</dbReference>